<feature type="chain" id="PRO_5045396252" description="Tail specific protease domain-containing protein" evidence="2">
    <location>
        <begin position="20"/>
        <end position="885"/>
    </location>
</feature>
<dbReference type="SUPFAM" id="SSF52096">
    <property type="entry name" value="ClpP/crotonase"/>
    <property type="match status" value="1"/>
</dbReference>
<feature type="compositionally biased region" description="Pro residues" evidence="1">
    <location>
        <begin position="273"/>
        <end position="282"/>
    </location>
</feature>
<dbReference type="Gene3D" id="3.90.226.10">
    <property type="entry name" value="2-enoyl-CoA Hydratase, Chain A, domain 1"/>
    <property type="match status" value="1"/>
</dbReference>
<protein>
    <recommendedName>
        <fullName evidence="3">Tail specific protease domain-containing protein</fullName>
    </recommendedName>
</protein>
<dbReference type="PANTHER" id="PTHR32060">
    <property type="entry name" value="TAIL-SPECIFIC PROTEASE"/>
    <property type="match status" value="1"/>
</dbReference>
<feature type="domain" description="Tail specific protease" evidence="3">
    <location>
        <begin position="358"/>
        <end position="527"/>
    </location>
</feature>
<dbReference type="EMBL" id="JAFCIX010000030">
    <property type="protein sequence ID" value="KAH6600645.1"/>
    <property type="molecule type" value="Genomic_DNA"/>
</dbReference>
<feature type="compositionally biased region" description="Polar residues" evidence="1">
    <location>
        <begin position="291"/>
        <end position="300"/>
    </location>
</feature>
<dbReference type="PANTHER" id="PTHR32060:SF22">
    <property type="entry name" value="CARBOXYL-TERMINAL-PROCESSING PEPTIDASE 3, CHLOROPLASTIC"/>
    <property type="match status" value="1"/>
</dbReference>
<keyword evidence="2" id="KW-0732">Signal</keyword>
<evidence type="ECO:0000259" key="3">
    <source>
        <dbReference type="Pfam" id="PF03572"/>
    </source>
</evidence>
<organism evidence="4 5">
    <name type="scientific">Batrachochytrium salamandrivorans</name>
    <dbReference type="NCBI Taxonomy" id="1357716"/>
    <lineage>
        <taxon>Eukaryota</taxon>
        <taxon>Fungi</taxon>
        <taxon>Fungi incertae sedis</taxon>
        <taxon>Chytridiomycota</taxon>
        <taxon>Chytridiomycota incertae sedis</taxon>
        <taxon>Chytridiomycetes</taxon>
        <taxon>Rhizophydiales</taxon>
        <taxon>Rhizophydiales incertae sedis</taxon>
        <taxon>Batrachochytrium</taxon>
    </lineage>
</organism>
<sequence>MLVSSIVALLATAAASVSAANYTTFNLLRDDRAAGRLVFLPTTYAEKDLILTNAENILTAWVNYDSKIVNYGLSADPFPIIKSLRKNISKVTDEELQLSLTDAFVKIRDQHTRWFNTAPYRCFFATTGLTYGFIEGHPDIAQKPTVVVTDITNIPELLDLFGKDYAKIQLGDELLTINGLSFVEWFKQNQFKAGGGANNFGGQRTALNYISTIYGAINRLPTVDSITLQFKPRTHYKRVYSVTVPYVTGHSAACWGLSSTLYQKLTNVTLPGTAPPPTPPTPRSSFRKTHLSGTKAAQRQSDAIKALKYPKARLPEDYERKEAQEAIFPQKNAAPLVMNPTGVTKLTWSIYKPGSKNMGVIKLEDFEPTDSVTGENGSDKAIMIIRSLLANELKDTNSVIFELRGNPGGYISLANGMPQLFKPDFNPFGARYLMNNITYNIFVNGRDPNSTWSKVWGETKPGSRYTNIALFNEFKDVNTLGQAYVRPLGLFNDGMCYSACDMFSANIQGHGAGVIFGEEGQTGAGGANILDLDPALITLSPNDFKPYPYTKELTWAPTEGKYYNRLSVGIRQSVRNGRYEGQLIEDLGVKTEIVVRARWSDLQPNSTTNTQYDRIADNLARIGQKSGQSKLHFVCEPFEIEKPLGKFPLAVEAAGIDEFTVFQADEKTIIAQQKATTKKQKLSIPVSAAASGLGNSRITIVGKTARKQVLKTHRNVRTIPTDDKYMKISAPGFTFSNLSDSVGLYQSSVTAPGDGWNNLNGSWVIGNGVKYVENVDSSIEAFFTASVGTKINVGLNVALDTEPEFDFLYLSVKSSGNVEDFLINSKGVNDTTKTFNGVSGGNMTVKGTFPFTTKSEKFSVALKFTSDGGLNFSGATINSLTVSSA</sequence>
<dbReference type="InterPro" id="IPR005151">
    <property type="entry name" value="Tail-specific_protease"/>
</dbReference>
<feature type="signal peptide" evidence="2">
    <location>
        <begin position="1"/>
        <end position="19"/>
    </location>
</feature>
<evidence type="ECO:0000313" key="5">
    <source>
        <dbReference type="Proteomes" id="UP001648503"/>
    </source>
</evidence>
<dbReference type="InterPro" id="IPR029045">
    <property type="entry name" value="ClpP/crotonase-like_dom_sf"/>
</dbReference>
<name>A0ABQ8FM72_9FUNG</name>
<feature type="region of interest" description="Disordered" evidence="1">
    <location>
        <begin position="270"/>
        <end position="300"/>
    </location>
</feature>
<reference evidence="4 5" key="1">
    <citation type="submission" date="2021-02" db="EMBL/GenBank/DDBJ databases">
        <title>Variation within the Batrachochytrium salamandrivorans European outbreak.</title>
        <authorList>
            <person name="Kelly M."/>
            <person name="Pasmans F."/>
            <person name="Shea T.P."/>
            <person name="Munoz J.F."/>
            <person name="Carranza S."/>
            <person name="Cuomo C.A."/>
            <person name="Martel A."/>
        </authorList>
    </citation>
    <scope>NUCLEOTIDE SEQUENCE [LARGE SCALE GENOMIC DNA]</scope>
    <source>
        <strain evidence="4 5">AMFP18/2</strain>
    </source>
</reference>
<proteinExistence type="predicted"/>
<accession>A0ABQ8FM72</accession>
<evidence type="ECO:0000313" key="4">
    <source>
        <dbReference type="EMBL" id="KAH6600645.1"/>
    </source>
</evidence>
<dbReference type="Pfam" id="PF03572">
    <property type="entry name" value="Peptidase_S41"/>
    <property type="match status" value="1"/>
</dbReference>
<keyword evidence="5" id="KW-1185">Reference proteome</keyword>
<evidence type="ECO:0000256" key="2">
    <source>
        <dbReference type="SAM" id="SignalP"/>
    </source>
</evidence>
<evidence type="ECO:0000256" key="1">
    <source>
        <dbReference type="SAM" id="MobiDB-lite"/>
    </source>
</evidence>
<dbReference type="Proteomes" id="UP001648503">
    <property type="component" value="Unassembled WGS sequence"/>
</dbReference>
<gene>
    <name evidence="4" type="ORF">BASA50_002212</name>
</gene>
<comment type="caution">
    <text evidence="4">The sequence shown here is derived from an EMBL/GenBank/DDBJ whole genome shotgun (WGS) entry which is preliminary data.</text>
</comment>